<keyword evidence="9" id="KW-1185">Reference proteome</keyword>
<reference evidence="9" key="1">
    <citation type="journal article" date="2019" name="Int. J. Syst. Evol. Microbiol.">
        <title>The Global Catalogue of Microorganisms (GCM) 10K type strain sequencing project: providing services to taxonomists for standard genome sequencing and annotation.</title>
        <authorList>
            <consortium name="The Broad Institute Genomics Platform"/>
            <consortium name="The Broad Institute Genome Sequencing Center for Infectious Disease"/>
            <person name="Wu L."/>
            <person name="Ma J."/>
        </authorList>
    </citation>
    <scope>NUCLEOTIDE SEQUENCE [LARGE SCALE GENOMIC DNA]</scope>
    <source>
        <strain evidence="9">KCTC 52473</strain>
    </source>
</reference>
<comment type="function">
    <text evidence="6">Catalyzes the reduction of dTDP-6-deoxy-L-lyxo-4-hexulose to yield dTDP-L-rhamnose.</text>
</comment>
<comment type="catalytic activity">
    <reaction evidence="5 6">
        <text>dTDP-beta-L-rhamnose + NADP(+) = dTDP-4-dehydro-beta-L-rhamnose + NADPH + H(+)</text>
        <dbReference type="Rhea" id="RHEA:21796"/>
        <dbReference type="ChEBI" id="CHEBI:15378"/>
        <dbReference type="ChEBI" id="CHEBI:57510"/>
        <dbReference type="ChEBI" id="CHEBI:57783"/>
        <dbReference type="ChEBI" id="CHEBI:58349"/>
        <dbReference type="ChEBI" id="CHEBI:62830"/>
        <dbReference type="EC" id="1.1.1.133"/>
    </reaction>
</comment>
<gene>
    <name evidence="8" type="primary">rfbD</name>
    <name evidence="8" type="ORF">ACFOHL_10010</name>
</gene>
<evidence type="ECO:0000256" key="1">
    <source>
        <dbReference type="ARBA" id="ARBA00004781"/>
    </source>
</evidence>
<dbReference type="GO" id="GO:0008831">
    <property type="term" value="F:dTDP-4-dehydrorhamnose reductase activity"/>
    <property type="evidence" value="ECO:0007669"/>
    <property type="project" value="UniProtKB-EC"/>
</dbReference>
<evidence type="ECO:0000256" key="5">
    <source>
        <dbReference type="ARBA" id="ARBA00048200"/>
    </source>
</evidence>
<keyword evidence="6 8" id="KW-0560">Oxidoreductase</keyword>
<feature type="domain" description="RmlD-like substrate binding" evidence="7">
    <location>
        <begin position="2"/>
        <end position="282"/>
    </location>
</feature>
<proteinExistence type="inferred from homology"/>
<dbReference type="EMBL" id="JBHRSW010000015">
    <property type="protein sequence ID" value="MFC3121955.1"/>
    <property type="molecule type" value="Genomic_DNA"/>
</dbReference>
<name>A0ABV7FS27_9ALTE</name>
<sequence>MILVIGKNGQLARAIKSLDSNVHCLGREDIDLVNSEGCLTTIAKLKPSGIINASAYTAVDLAESNKHEAFELNADAVKNIAHAAKKLGVHFVHVSTDYVFSGDKGSPYLPNDEHKPLNRYGESKAAGETLLLSSFTERTCILRTSWVYSVFGNNFVKTMIELMASKPQLQVIDDQIGSPTSAHTLAKACLAALNNCLTGVHHVTDEGVASWYDFAVAIQDIAVAKGLIETRVPIYPVSSSAFQTPAKRPTYSVLSKTSLKQALPDLTLNHWRDELEIVINQLSINKI</sequence>
<dbReference type="InterPro" id="IPR029903">
    <property type="entry name" value="RmlD-like-bd"/>
</dbReference>
<comment type="similarity">
    <text evidence="2 6">Belongs to the dTDP-4-dehydrorhamnose reductase family.</text>
</comment>
<keyword evidence="6" id="KW-0521">NADP</keyword>
<comment type="cofactor">
    <cofactor evidence="6">
        <name>Mg(2+)</name>
        <dbReference type="ChEBI" id="CHEBI:18420"/>
    </cofactor>
    <text evidence="6">Binds 1 Mg(2+) ion per monomer.</text>
</comment>
<evidence type="ECO:0000256" key="2">
    <source>
        <dbReference type="ARBA" id="ARBA00010944"/>
    </source>
</evidence>
<dbReference type="Pfam" id="PF04321">
    <property type="entry name" value="RmlD_sub_bind"/>
    <property type="match status" value="1"/>
</dbReference>
<accession>A0ABV7FS27</accession>
<dbReference type="InterPro" id="IPR005913">
    <property type="entry name" value="dTDP_dehydrorham_reduct"/>
</dbReference>
<dbReference type="EC" id="1.1.1.133" evidence="3 6"/>
<evidence type="ECO:0000313" key="9">
    <source>
        <dbReference type="Proteomes" id="UP001595478"/>
    </source>
</evidence>
<comment type="pathway">
    <text evidence="1 6">Carbohydrate biosynthesis; dTDP-L-rhamnose biosynthesis.</text>
</comment>
<dbReference type="PANTHER" id="PTHR10491">
    <property type="entry name" value="DTDP-4-DEHYDRORHAMNOSE REDUCTASE"/>
    <property type="match status" value="1"/>
</dbReference>
<dbReference type="SUPFAM" id="SSF51735">
    <property type="entry name" value="NAD(P)-binding Rossmann-fold domains"/>
    <property type="match status" value="1"/>
</dbReference>
<dbReference type="Proteomes" id="UP001595478">
    <property type="component" value="Unassembled WGS sequence"/>
</dbReference>
<dbReference type="Gene3D" id="3.40.50.720">
    <property type="entry name" value="NAD(P)-binding Rossmann-like Domain"/>
    <property type="match status" value="1"/>
</dbReference>
<dbReference type="InterPro" id="IPR036291">
    <property type="entry name" value="NAD(P)-bd_dom_sf"/>
</dbReference>
<dbReference type="PANTHER" id="PTHR10491:SF4">
    <property type="entry name" value="METHIONINE ADENOSYLTRANSFERASE 2 SUBUNIT BETA"/>
    <property type="match status" value="1"/>
</dbReference>
<dbReference type="Gene3D" id="3.90.25.10">
    <property type="entry name" value="UDP-galactose 4-epimerase, domain 1"/>
    <property type="match status" value="1"/>
</dbReference>
<evidence type="ECO:0000256" key="4">
    <source>
        <dbReference type="ARBA" id="ARBA00017099"/>
    </source>
</evidence>
<dbReference type="CDD" id="cd05254">
    <property type="entry name" value="dTDP_HR_like_SDR_e"/>
    <property type="match status" value="1"/>
</dbReference>
<evidence type="ECO:0000259" key="7">
    <source>
        <dbReference type="Pfam" id="PF04321"/>
    </source>
</evidence>
<evidence type="ECO:0000313" key="8">
    <source>
        <dbReference type="EMBL" id="MFC3121955.1"/>
    </source>
</evidence>
<protein>
    <recommendedName>
        <fullName evidence="4 6">dTDP-4-dehydrorhamnose reductase</fullName>
        <ecNumber evidence="3 6">1.1.1.133</ecNumber>
    </recommendedName>
</protein>
<dbReference type="NCBIfam" id="TIGR01214">
    <property type="entry name" value="rmlD"/>
    <property type="match status" value="1"/>
</dbReference>
<dbReference type="RefSeq" id="WP_376920085.1">
    <property type="nucleotide sequence ID" value="NZ_JBHRSW010000015.1"/>
</dbReference>
<comment type="caution">
    <text evidence="8">The sequence shown here is derived from an EMBL/GenBank/DDBJ whole genome shotgun (WGS) entry which is preliminary data.</text>
</comment>
<evidence type="ECO:0000256" key="3">
    <source>
        <dbReference type="ARBA" id="ARBA00012929"/>
    </source>
</evidence>
<evidence type="ECO:0000256" key="6">
    <source>
        <dbReference type="RuleBase" id="RU364082"/>
    </source>
</evidence>
<organism evidence="8 9">
    <name type="scientific">Agaribacter flavus</name>
    <dbReference type="NCBI Taxonomy" id="1902781"/>
    <lineage>
        <taxon>Bacteria</taxon>
        <taxon>Pseudomonadati</taxon>
        <taxon>Pseudomonadota</taxon>
        <taxon>Gammaproteobacteria</taxon>
        <taxon>Alteromonadales</taxon>
        <taxon>Alteromonadaceae</taxon>
        <taxon>Agaribacter</taxon>
    </lineage>
</organism>